<dbReference type="InterPro" id="IPR013758">
    <property type="entry name" value="Topo_IIA_A/C_ab"/>
</dbReference>
<keyword evidence="12" id="KW-0413">Isomerase</keyword>
<proteinExistence type="inferred from homology"/>
<dbReference type="GO" id="GO:0046872">
    <property type="term" value="F:metal ion binding"/>
    <property type="evidence" value="ECO:0007669"/>
    <property type="project" value="UniProtKB-KW"/>
</dbReference>
<dbReference type="Gene3D" id="3.30.565.10">
    <property type="entry name" value="Histidine kinase-like ATPase, C-terminal domain"/>
    <property type="match status" value="1"/>
</dbReference>
<dbReference type="SMART" id="SM00434">
    <property type="entry name" value="TOP4c"/>
    <property type="match status" value="1"/>
</dbReference>
<evidence type="ECO:0000313" key="17">
    <source>
        <dbReference type="EMBL" id="QHU33051.1"/>
    </source>
</evidence>
<dbReference type="GO" id="GO:0006265">
    <property type="term" value="P:DNA topological change"/>
    <property type="evidence" value="ECO:0007669"/>
    <property type="project" value="InterPro"/>
</dbReference>
<comment type="cofactor">
    <cofactor evidence="2">
        <name>Ca(2+)</name>
        <dbReference type="ChEBI" id="CHEBI:29108"/>
    </cofactor>
</comment>
<dbReference type="FunFam" id="3.30.1490.30:FF:000001">
    <property type="entry name" value="DNA topoisomerase 2"/>
    <property type="match status" value="1"/>
</dbReference>
<evidence type="ECO:0000256" key="8">
    <source>
        <dbReference type="ARBA" id="ARBA00022840"/>
    </source>
</evidence>
<dbReference type="PRINTS" id="PR00418">
    <property type="entry name" value="TPI2FAMILY"/>
</dbReference>
<dbReference type="InterPro" id="IPR050634">
    <property type="entry name" value="DNA_Topoisomerase_II"/>
</dbReference>
<evidence type="ECO:0000256" key="9">
    <source>
        <dbReference type="ARBA" id="ARBA00022842"/>
    </source>
</evidence>
<dbReference type="CDD" id="cd03481">
    <property type="entry name" value="TopoIIA_Trans_ScTopoIIA"/>
    <property type="match status" value="1"/>
</dbReference>
<dbReference type="InterPro" id="IPR013760">
    <property type="entry name" value="Topo_IIA-like_dom_sf"/>
</dbReference>
<evidence type="ECO:0000256" key="11">
    <source>
        <dbReference type="ARBA" id="ARBA00023125"/>
    </source>
</evidence>
<dbReference type="Gene3D" id="3.30.1360.40">
    <property type="match status" value="1"/>
</dbReference>
<dbReference type="SMART" id="SM00433">
    <property type="entry name" value="TOP2c"/>
    <property type="match status" value="1"/>
</dbReference>
<dbReference type="GO" id="GO:0005634">
    <property type="term" value="C:nucleus"/>
    <property type="evidence" value="ECO:0007669"/>
    <property type="project" value="TreeGrafter"/>
</dbReference>
<feature type="domain" description="Toprim" evidence="15">
    <location>
        <begin position="432"/>
        <end position="546"/>
    </location>
</feature>
<dbReference type="SUPFAM" id="SSF54211">
    <property type="entry name" value="Ribosomal protein S5 domain 2-like"/>
    <property type="match status" value="1"/>
</dbReference>
<dbReference type="InterPro" id="IPR018522">
    <property type="entry name" value="TopoIIA_CS"/>
</dbReference>
<comment type="similarity">
    <text evidence="4">Belongs to the type II topoisomerase family.</text>
</comment>
<keyword evidence="10" id="KW-0799">Topoisomerase</keyword>
<dbReference type="EMBL" id="MN740556">
    <property type="protein sequence ID" value="QHU33051.1"/>
    <property type="molecule type" value="Genomic_DNA"/>
</dbReference>
<dbReference type="InterPro" id="IPR014721">
    <property type="entry name" value="Ribsml_uS5_D2-typ_fold_subgr"/>
</dbReference>
<keyword evidence="6" id="KW-0479">Metal-binding</keyword>
<evidence type="ECO:0000256" key="14">
    <source>
        <dbReference type="SAM" id="MobiDB-lite"/>
    </source>
</evidence>
<dbReference type="InterPro" id="IPR031660">
    <property type="entry name" value="TOPRIM_C"/>
</dbReference>
<dbReference type="GO" id="GO:0003677">
    <property type="term" value="F:DNA binding"/>
    <property type="evidence" value="ECO:0007669"/>
    <property type="project" value="UniProtKB-KW"/>
</dbReference>
<evidence type="ECO:0000256" key="2">
    <source>
        <dbReference type="ARBA" id="ARBA00001913"/>
    </source>
</evidence>
<sequence length="1241" mass="143824">MVRESKSIEDTYQKKTPHEHILDAPDTYIGSIDDKKCKMWIYNDDVVDIGSEIILKEIVYVPGFYKICDEIFVNARDHSVRCNTCTTIKINIDQKIGQIVVWNDGTGIDVVIHKKEKIMVPSMIFGELLTSTNYDKKEKKIVGGKNGYGAKLANIYSTLFEVETLDAKRGLKFYQKFTDNMYTKSQPKIKEVKGKKPYTQISFIPDFKKFRVDGITNDMMSLLKKRVYDIAMTTTSKVYFNDEEIIKNNFKKYVDLYFPKELVNEKMKAFDIKSNDRWKVCVVYDETDQLEHQNISFVNGICTSRGGTHVDYIINQVTAKLREYISKKVKGLQVKPSMIRENLIFFIDSIIENPGFDTQTKEYLTTKVSDYGSKYEVTDLLIKDIIKTGVADQIISNANAKIEASMGKGGSKYRNYKLYGAHQANVKNGWKCTLILTEGDSARSSAMSGLNVIGRDYYGIFPLKGKLLNVREENPSTIRENAEIQAIQNIIGLEYKKKYETLEGLKYGKILLLADQDVDGSHIKGLVMNFIHFYWPELAKQEGFIQCLNTPILKAMKGAGKKQIIKVFYNIPSFEEWKEKNNDAKGWKIKYYKGLGTSKQEEAQEWFEDIDDKIISYIWPPCTKEKVDKLINNSTDITPNDHNKIYKDSCEDAINLAFDKKRSNDRKIWINTYNPSKYLDVSEKKVSYYDFIHKELISFTIYANVRAIPNIMDGFKPVQRKVYCGSIYENIYNHEIKVAQLSGSISKNMVYHHGEQSLNGTIVGMAQNFVGSNNLNLLLPNGQFGTRLSGGQDSASERYIYTQLDEIGKKIFIEEDYDILIHQEEENKKIEPIFYVPIIPMVLVNKVEGIGMGYSTNIEPCDPRKIVMNLKRINAGKKVKSMIPWYRHFTGTIEKVKHNGYVSIANYNIIDNDTIHIIDLPIGCWTENYKMFLDKLLESGTISKLEEKKKGKIDKQKKNISGSKKMKSNKLDKRRKQMATKSVTAKVAKNNNIGKYIKSYTEDCTEIRINFTITFRPGKLDELIKSGELEPKLKLVTKLNITNMHLFDKDGKIKKYNSYDEILQEFAKIRLQYYQLRKDYLLRKWKKEMDILMWKIKFIENVIDGTIILFTSGKNGKKGTAKKMSEIIERIEELKFPKFNTEFETKIEVEKESYKYITTIGWSSLTEEELEKLKKHLKDKKNDILILEEKTVTQMWDEELDVFIEEYDKWEKEVDEKYFDLISKKKGSTLKKLKRKSKNDE</sequence>
<dbReference type="Gene3D" id="3.90.199.10">
    <property type="entry name" value="Topoisomerase II, domain 5"/>
    <property type="match status" value="1"/>
</dbReference>
<dbReference type="GO" id="GO:0003918">
    <property type="term" value="F:DNA topoisomerase type II (double strand cut, ATP-hydrolyzing) activity"/>
    <property type="evidence" value="ECO:0007669"/>
    <property type="project" value="UniProtKB-EC"/>
</dbReference>
<dbReference type="InterPro" id="IPR006171">
    <property type="entry name" value="TOPRIM_dom"/>
</dbReference>
<evidence type="ECO:0000259" key="15">
    <source>
        <dbReference type="PROSITE" id="PS50880"/>
    </source>
</evidence>
<dbReference type="InterPro" id="IPR036890">
    <property type="entry name" value="HATPase_C_sf"/>
</dbReference>
<dbReference type="Pfam" id="PF00204">
    <property type="entry name" value="DNA_gyraseB"/>
    <property type="match status" value="1"/>
</dbReference>
<dbReference type="InterPro" id="IPR013506">
    <property type="entry name" value="Topo_IIA_bsu_dom2"/>
</dbReference>
<dbReference type="Pfam" id="PF00521">
    <property type="entry name" value="DNA_topoisoIV"/>
    <property type="match status" value="1"/>
</dbReference>
<dbReference type="SUPFAM" id="SSF55874">
    <property type="entry name" value="ATPase domain of HSP90 chaperone/DNA topoisomerase II/histidine kinase"/>
    <property type="match status" value="1"/>
</dbReference>
<keyword evidence="7" id="KW-0547">Nucleotide-binding</keyword>
<keyword evidence="13" id="KW-0175">Coiled coil</keyword>
<dbReference type="AlphaFoldDB" id="A0A6C0LTG7"/>
<feature type="region of interest" description="Disordered" evidence="14">
    <location>
        <begin position="955"/>
        <end position="975"/>
    </location>
</feature>
<dbReference type="EC" id="5.6.2.2" evidence="5"/>
<dbReference type="SUPFAM" id="SSF56719">
    <property type="entry name" value="Type II DNA topoisomerase"/>
    <property type="match status" value="1"/>
</dbReference>
<dbReference type="InterPro" id="IPR001154">
    <property type="entry name" value="TopoII_euk"/>
</dbReference>
<dbReference type="PROSITE" id="PS52040">
    <property type="entry name" value="TOPO_IIA"/>
    <property type="match status" value="1"/>
</dbReference>
<feature type="coiled-coil region" evidence="13">
    <location>
        <begin position="1163"/>
        <end position="1190"/>
    </location>
</feature>
<accession>A0A6C0LTG7</accession>
<dbReference type="GO" id="GO:0005524">
    <property type="term" value="F:ATP binding"/>
    <property type="evidence" value="ECO:0007669"/>
    <property type="project" value="UniProtKB-KW"/>
</dbReference>
<keyword evidence="11" id="KW-0238">DNA-binding</keyword>
<evidence type="ECO:0000256" key="12">
    <source>
        <dbReference type="ARBA" id="ARBA00023235"/>
    </source>
</evidence>
<dbReference type="PROSITE" id="PS50880">
    <property type="entry name" value="TOPRIM"/>
    <property type="match status" value="1"/>
</dbReference>
<name>A0A6C0LTG7_9ZZZZ</name>
<organism evidence="17">
    <name type="scientific">viral metagenome</name>
    <dbReference type="NCBI Taxonomy" id="1070528"/>
    <lineage>
        <taxon>unclassified sequences</taxon>
        <taxon>metagenomes</taxon>
        <taxon>organismal metagenomes</taxon>
    </lineage>
</organism>
<dbReference type="FunFam" id="3.90.199.10:FF:000002">
    <property type="entry name" value="DNA topoisomerase 2"/>
    <property type="match status" value="1"/>
</dbReference>
<evidence type="ECO:0000256" key="4">
    <source>
        <dbReference type="ARBA" id="ARBA00011080"/>
    </source>
</evidence>
<dbReference type="PANTHER" id="PTHR10169:SF38">
    <property type="entry name" value="DNA TOPOISOMERASE 2"/>
    <property type="match status" value="1"/>
</dbReference>
<reference evidence="17" key="1">
    <citation type="journal article" date="2020" name="Nature">
        <title>Giant virus diversity and host interactions through global metagenomics.</title>
        <authorList>
            <person name="Schulz F."/>
            <person name="Roux S."/>
            <person name="Paez-Espino D."/>
            <person name="Jungbluth S."/>
            <person name="Walsh D.A."/>
            <person name="Denef V.J."/>
            <person name="McMahon K.D."/>
            <person name="Konstantinidis K.T."/>
            <person name="Eloe-Fadrosh E.A."/>
            <person name="Kyrpides N.C."/>
            <person name="Woyke T."/>
        </authorList>
    </citation>
    <scope>NUCLEOTIDE SEQUENCE</scope>
    <source>
        <strain evidence="17">GVMAG-S-1014582-52</strain>
    </source>
</reference>
<dbReference type="PROSITE" id="PS00177">
    <property type="entry name" value="TOPOISOMERASE_II"/>
    <property type="match status" value="1"/>
</dbReference>
<keyword evidence="8" id="KW-0067">ATP-binding</keyword>
<comment type="catalytic activity">
    <reaction evidence="1">
        <text>ATP-dependent breakage, passage and rejoining of double-stranded DNA.</text>
        <dbReference type="EC" id="5.6.2.2"/>
    </reaction>
</comment>
<evidence type="ECO:0000256" key="1">
    <source>
        <dbReference type="ARBA" id="ARBA00000185"/>
    </source>
</evidence>
<evidence type="ECO:0000256" key="13">
    <source>
        <dbReference type="SAM" id="Coils"/>
    </source>
</evidence>
<evidence type="ECO:0000256" key="5">
    <source>
        <dbReference type="ARBA" id="ARBA00012895"/>
    </source>
</evidence>
<comment type="cofactor">
    <cofactor evidence="3">
        <name>Mg(2+)</name>
        <dbReference type="ChEBI" id="CHEBI:18420"/>
    </cofactor>
</comment>
<dbReference type="InterPro" id="IPR013757">
    <property type="entry name" value="Topo_IIA_A_a_sf"/>
</dbReference>
<evidence type="ECO:0000256" key="6">
    <source>
        <dbReference type="ARBA" id="ARBA00022723"/>
    </source>
</evidence>
<dbReference type="Gene3D" id="3.30.1490.30">
    <property type="match status" value="1"/>
</dbReference>
<dbReference type="PRINTS" id="PR01158">
    <property type="entry name" value="TOPISMRASEII"/>
</dbReference>
<dbReference type="InterPro" id="IPR001241">
    <property type="entry name" value="Topo_IIA"/>
</dbReference>
<evidence type="ECO:0000256" key="7">
    <source>
        <dbReference type="ARBA" id="ARBA00022741"/>
    </source>
</evidence>
<dbReference type="InterPro" id="IPR002205">
    <property type="entry name" value="Topo_IIA_dom_A"/>
</dbReference>
<evidence type="ECO:0000256" key="10">
    <source>
        <dbReference type="ARBA" id="ARBA00023029"/>
    </source>
</evidence>
<dbReference type="Gene3D" id="3.30.230.10">
    <property type="match status" value="1"/>
</dbReference>
<dbReference type="GO" id="GO:0000819">
    <property type="term" value="P:sister chromatid segregation"/>
    <property type="evidence" value="ECO:0007669"/>
    <property type="project" value="TreeGrafter"/>
</dbReference>
<dbReference type="InterPro" id="IPR020568">
    <property type="entry name" value="Ribosomal_Su5_D2-typ_SF"/>
</dbReference>
<feature type="compositionally biased region" description="Basic residues" evidence="14">
    <location>
        <begin position="964"/>
        <end position="975"/>
    </location>
</feature>
<dbReference type="Gene3D" id="3.40.50.670">
    <property type="match status" value="2"/>
</dbReference>
<dbReference type="InterPro" id="IPR013759">
    <property type="entry name" value="Topo_IIA_B_C"/>
</dbReference>
<evidence type="ECO:0000256" key="3">
    <source>
        <dbReference type="ARBA" id="ARBA00001946"/>
    </source>
</evidence>
<evidence type="ECO:0000259" key="16">
    <source>
        <dbReference type="PROSITE" id="PS52040"/>
    </source>
</evidence>
<dbReference type="Gene3D" id="1.10.268.10">
    <property type="entry name" value="Topoisomerase, domain 3"/>
    <property type="match status" value="1"/>
</dbReference>
<dbReference type="FunFam" id="3.40.50.670:FF:000001">
    <property type="entry name" value="DNA topoisomerase 2"/>
    <property type="match status" value="1"/>
</dbReference>
<protein>
    <recommendedName>
        <fullName evidence="5">DNA topoisomerase (ATP-hydrolyzing)</fullName>
        <ecNumber evidence="5">5.6.2.2</ecNumber>
    </recommendedName>
</protein>
<dbReference type="GO" id="GO:0000712">
    <property type="term" value="P:resolution of meiotic recombination intermediates"/>
    <property type="evidence" value="ECO:0007669"/>
    <property type="project" value="TreeGrafter"/>
</dbReference>
<dbReference type="Pfam" id="PF01751">
    <property type="entry name" value="Toprim"/>
    <property type="match status" value="1"/>
</dbReference>
<dbReference type="PANTHER" id="PTHR10169">
    <property type="entry name" value="DNA TOPOISOMERASE/GYRASE"/>
    <property type="match status" value="1"/>
</dbReference>
<keyword evidence="9" id="KW-0460">Magnesium</keyword>
<dbReference type="Pfam" id="PF16898">
    <property type="entry name" value="TOPRIM_C"/>
    <property type="match status" value="2"/>
</dbReference>
<feature type="domain" description="Topo IIA-type catalytic" evidence="16">
    <location>
        <begin position="708"/>
        <end position="1200"/>
    </location>
</feature>